<sequence>MSPPVRGRHSIALIQCVCVCSVCPSCLTFCPISPNPVNLSRSAAVATSLRADMLPHQLDPDSPSIPASWSSDVAFTAFAQLAALRTSAASCFISLFDRDRQFVLAESTTTSSLSPDAGHPAGWLGGSCVPRRSGICHHVLSLDQTLDGLPVLVIPDLELDPRFSHHTLVREAPYHRFYAGVPICSPSGIAIGVLCVFGGTPRPALAHHELEVMRQLSRAVMDHIKLKLAQDRSTRYKTMLGGLSSFVETMANTSGTKSPTYGPDQPDIKPSMESRHAQTLNQPSSPVRPATPTSMPSAPPSPPGSAVPPSPGPDNTATNHTPAKEDADPSPSKSIPTRTQAGITDVFCKAASIIRESLQVRGVVFLDANVTAFGGLVVTDPDVASPSVQGTAAQDAFIDSSTGSVGVACKVLGCSSLDQHLSDDPTQIAVPEATFQRLLSQNPNGVIFNLESNQQDPVQLAQDTANASPTLSALQSHLGDHTSHARVMDCDVVDASEESASISSCFPGARYIIFIPLWDPSTGRCTAGGFVWSETSARLPIVKDDMQFLRAFGGTIMSEVVRIHASLGEMSKNDLLESLSHELRSPLHGIVTSAELLHDTILTAFQGDVLQSIESCGRTLLDVINHLLEHTKINSMVKSTQQQAWLLGGSTPFPKNSTKMQSQLVEATTTVQLDALVEETVESVFAGHHFLASSQDHQSSTNQSGTPKAAAPPLLHLSGGIGDMLHGYIDNGGNNVSLFLDLSANTSWLGHGNSGALRRVIMNVLGNALKFTTEGSVLVRLEQEHSETGSYLKMSISDTGRGIGARFLQYDLFRPFQQENALDSGAGLGLSLVRQIVELLGGSVDVESCQASGTVVRLRLPFTQTVTPGFVDNPTFQQQLTALEGLRVSLHGMRYEVKPSTSVSVPFTELSVMHQLCEDWLKLEIVPPDTADIRPDLLLCNDYTLAGLMEAVDKNPGKPPPIIVICRSASAAHRLSQLYQQSDKTDILEFISQPAGPRKVAKAMILALERYKDVCNAEAMLEGPDSMADQVSVPSAIPSPFSQSSTVGKPDPVDASPFDIAFQAANLNLTGPLGSARAPGTPYPIGEMPKETPKKYLLVDDNKINIKILVAFMERSKRLWSTAANGLEAVNLYMENPQSYTGILMDLSMPVMDGLEASRRIREFEQTNQLASTRIIALTGIASASAQEEAFASGIDLYMTKPVRLKELAEILGKNEETKAEL</sequence>
<dbReference type="GO" id="GO:0000155">
    <property type="term" value="F:phosphorelay sensor kinase activity"/>
    <property type="evidence" value="ECO:0007669"/>
    <property type="project" value="InterPro"/>
</dbReference>
<dbReference type="PRINTS" id="PR00344">
    <property type="entry name" value="BCTRLSENSOR"/>
</dbReference>
<dbReference type="SUPFAM" id="SSF52172">
    <property type="entry name" value="CheY-like"/>
    <property type="match status" value="1"/>
</dbReference>
<dbReference type="Gene3D" id="1.10.287.130">
    <property type="match status" value="1"/>
</dbReference>
<dbReference type="SMART" id="SM00448">
    <property type="entry name" value="REC"/>
    <property type="match status" value="1"/>
</dbReference>
<evidence type="ECO:0000259" key="10">
    <source>
        <dbReference type="PROSITE" id="PS50110"/>
    </source>
</evidence>
<evidence type="ECO:0000256" key="2">
    <source>
        <dbReference type="ARBA" id="ARBA00012438"/>
    </source>
</evidence>
<feature type="modified residue" description="4-aspartylphosphate" evidence="6">
    <location>
        <position position="1146"/>
    </location>
</feature>
<dbReference type="SUPFAM" id="SSF55874">
    <property type="entry name" value="ATPase domain of HSP90 chaperone/DNA topoisomerase II/histidine kinase"/>
    <property type="match status" value="1"/>
</dbReference>
<dbReference type="InterPro" id="IPR004358">
    <property type="entry name" value="Sig_transdc_His_kin-like_C"/>
</dbReference>
<feature type="signal peptide" evidence="8">
    <location>
        <begin position="1"/>
        <end position="28"/>
    </location>
</feature>
<reference evidence="11" key="1">
    <citation type="journal article" date="2021" name="Nat. Commun.">
        <title>Genetic determinants of endophytism in the Arabidopsis root mycobiome.</title>
        <authorList>
            <person name="Mesny F."/>
            <person name="Miyauchi S."/>
            <person name="Thiergart T."/>
            <person name="Pickel B."/>
            <person name="Atanasova L."/>
            <person name="Karlsson M."/>
            <person name="Huettel B."/>
            <person name="Barry K.W."/>
            <person name="Haridas S."/>
            <person name="Chen C."/>
            <person name="Bauer D."/>
            <person name="Andreopoulos W."/>
            <person name="Pangilinan J."/>
            <person name="LaButti K."/>
            <person name="Riley R."/>
            <person name="Lipzen A."/>
            <person name="Clum A."/>
            <person name="Drula E."/>
            <person name="Henrissat B."/>
            <person name="Kohler A."/>
            <person name="Grigoriev I.V."/>
            <person name="Martin F.M."/>
            <person name="Hacquard S."/>
        </authorList>
    </citation>
    <scope>NUCLEOTIDE SEQUENCE</scope>
    <source>
        <strain evidence="11">MPI-CAGE-CH-0235</strain>
    </source>
</reference>
<evidence type="ECO:0000256" key="8">
    <source>
        <dbReference type="SAM" id="SignalP"/>
    </source>
</evidence>
<dbReference type="InterPro" id="IPR036890">
    <property type="entry name" value="HATPase_C_sf"/>
</dbReference>
<gene>
    <name evidence="11" type="ORF">B0I35DRAFT_58702</name>
</gene>
<dbReference type="InterPro" id="IPR003594">
    <property type="entry name" value="HATPase_dom"/>
</dbReference>
<dbReference type="InterPro" id="IPR001789">
    <property type="entry name" value="Sig_transdc_resp-reg_receiver"/>
</dbReference>
<evidence type="ECO:0000256" key="4">
    <source>
        <dbReference type="ARBA" id="ARBA00022679"/>
    </source>
</evidence>
<dbReference type="Gene3D" id="3.30.565.10">
    <property type="entry name" value="Histidine kinase-like ATPase, C-terminal domain"/>
    <property type="match status" value="1"/>
</dbReference>
<dbReference type="InterPro" id="IPR003018">
    <property type="entry name" value="GAF"/>
</dbReference>
<dbReference type="Gene3D" id="3.40.50.2300">
    <property type="match status" value="1"/>
</dbReference>
<dbReference type="CDD" id="cd17546">
    <property type="entry name" value="REC_hyHK_CKI1_RcsC-like"/>
    <property type="match status" value="1"/>
</dbReference>
<dbReference type="Pfam" id="PF00072">
    <property type="entry name" value="Response_reg"/>
    <property type="match status" value="1"/>
</dbReference>
<dbReference type="PANTHER" id="PTHR43047">
    <property type="entry name" value="TWO-COMPONENT HISTIDINE PROTEIN KINASE"/>
    <property type="match status" value="1"/>
</dbReference>
<dbReference type="InterPro" id="IPR036097">
    <property type="entry name" value="HisK_dim/P_sf"/>
</dbReference>
<dbReference type="PROSITE" id="PS50109">
    <property type="entry name" value="HIS_KIN"/>
    <property type="match status" value="1"/>
</dbReference>
<keyword evidence="3 6" id="KW-0597">Phosphoprotein</keyword>
<feature type="domain" description="Response regulatory" evidence="10">
    <location>
        <begin position="1095"/>
        <end position="1216"/>
    </location>
</feature>
<dbReference type="AlphaFoldDB" id="A0A8K0SR12"/>
<dbReference type="Pfam" id="PF02518">
    <property type="entry name" value="HATPase_c"/>
    <property type="match status" value="1"/>
</dbReference>
<protein>
    <recommendedName>
        <fullName evidence="2">histidine kinase</fullName>
        <ecNumber evidence="2">2.7.13.3</ecNumber>
    </recommendedName>
</protein>
<dbReference type="SUPFAM" id="SSF55781">
    <property type="entry name" value="GAF domain-like"/>
    <property type="match status" value="1"/>
</dbReference>
<dbReference type="PANTHER" id="PTHR43047:SF72">
    <property type="entry name" value="OSMOSENSING HISTIDINE PROTEIN KINASE SLN1"/>
    <property type="match status" value="1"/>
</dbReference>
<dbReference type="InterPro" id="IPR029016">
    <property type="entry name" value="GAF-like_dom_sf"/>
</dbReference>
<dbReference type="Proteomes" id="UP000813444">
    <property type="component" value="Unassembled WGS sequence"/>
</dbReference>
<dbReference type="SMART" id="SM00388">
    <property type="entry name" value="HisKA"/>
    <property type="match status" value="1"/>
</dbReference>
<dbReference type="GO" id="GO:0009927">
    <property type="term" value="F:histidine phosphotransfer kinase activity"/>
    <property type="evidence" value="ECO:0007669"/>
    <property type="project" value="TreeGrafter"/>
</dbReference>
<evidence type="ECO:0000313" key="11">
    <source>
        <dbReference type="EMBL" id="KAH7312535.1"/>
    </source>
</evidence>
<keyword evidence="4" id="KW-0808">Transferase</keyword>
<dbReference type="SUPFAM" id="SSF47384">
    <property type="entry name" value="Homodimeric domain of signal transducing histidine kinase"/>
    <property type="match status" value="1"/>
</dbReference>
<dbReference type="GO" id="GO:0005886">
    <property type="term" value="C:plasma membrane"/>
    <property type="evidence" value="ECO:0007669"/>
    <property type="project" value="TreeGrafter"/>
</dbReference>
<feature type="compositionally biased region" description="Pro residues" evidence="7">
    <location>
        <begin position="297"/>
        <end position="312"/>
    </location>
</feature>
<evidence type="ECO:0000256" key="1">
    <source>
        <dbReference type="ARBA" id="ARBA00000085"/>
    </source>
</evidence>
<dbReference type="PROSITE" id="PS50110">
    <property type="entry name" value="RESPONSE_REGULATORY"/>
    <property type="match status" value="1"/>
</dbReference>
<evidence type="ECO:0000256" key="3">
    <source>
        <dbReference type="ARBA" id="ARBA00022553"/>
    </source>
</evidence>
<evidence type="ECO:0000256" key="5">
    <source>
        <dbReference type="ARBA" id="ARBA00022777"/>
    </source>
</evidence>
<name>A0A8K0SR12_9HYPO</name>
<keyword evidence="5" id="KW-0418">Kinase</keyword>
<evidence type="ECO:0000256" key="7">
    <source>
        <dbReference type="SAM" id="MobiDB-lite"/>
    </source>
</evidence>
<evidence type="ECO:0000313" key="12">
    <source>
        <dbReference type="Proteomes" id="UP000813444"/>
    </source>
</evidence>
<comment type="catalytic activity">
    <reaction evidence="1">
        <text>ATP + protein L-histidine = ADP + protein N-phospho-L-histidine.</text>
        <dbReference type="EC" id="2.7.13.3"/>
    </reaction>
</comment>
<feature type="compositionally biased region" description="Basic and acidic residues" evidence="7">
    <location>
        <begin position="266"/>
        <end position="276"/>
    </location>
</feature>
<evidence type="ECO:0000256" key="6">
    <source>
        <dbReference type="PROSITE-ProRule" id="PRU00169"/>
    </source>
</evidence>
<dbReference type="InterPro" id="IPR003661">
    <property type="entry name" value="HisK_dim/P_dom"/>
</dbReference>
<dbReference type="SMART" id="SM00065">
    <property type="entry name" value="GAF"/>
    <property type="match status" value="1"/>
</dbReference>
<feature type="region of interest" description="Disordered" evidence="7">
    <location>
        <begin position="251"/>
        <end position="338"/>
    </location>
</feature>
<dbReference type="Pfam" id="PF00512">
    <property type="entry name" value="HisKA"/>
    <property type="match status" value="1"/>
</dbReference>
<comment type="caution">
    <text evidence="11">The sequence shown here is derived from an EMBL/GenBank/DDBJ whole genome shotgun (WGS) entry which is preliminary data.</text>
</comment>
<proteinExistence type="predicted"/>
<dbReference type="EC" id="2.7.13.3" evidence="2"/>
<organism evidence="11 12">
    <name type="scientific">Stachybotrys elegans</name>
    <dbReference type="NCBI Taxonomy" id="80388"/>
    <lineage>
        <taxon>Eukaryota</taxon>
        <taxon>Fungi</taxon>
        <taxon>Dikarya</taxon>
        <taxon>Ascomycota</taxon>
        <taxon>Pezizomycotina</taxon>
        <taxon>Sordariomycetes</taxon>
        <taxon>Hypocreomycetidae</taxon>
        <taxon>Hypocreales</taxon>
        <taxon>Stachybotryaceae</taxon>
        <taxon>Stachybotrys</taxon>
    </lineage>
</organism>
<dbReference type="InterPro" id="IPR011006">
    <property type="entry name" value="CheY-like_superfamily"/>
</dbReference>
<feature type="domain" description="Histidine kinase" evidence="9">
    <location>
        <begin position="578"/>
        <end position="864"/>
    </location>
</feature>
<keyword evidence="8" id="KW-0732">Signal</keyword>
<keyword evidence="12" id="KW-1185">Reference proteome</keyword>
<dbReference type="Gene3D" id="3.30.450.40">
    <property type="match status" value="1"/>
</dbReference>
<dbReference type="InterPro" id="IPR005467">
    <property type="entry name" value="His_kinase_dom"/>
</dbReference>
<dbReference type="EMBL" id="JAGPNK010000010">
    <property type="protein sequence ID" value="KAH7312535.1"/>
    <property type="molecule type" value="Genomic_DNA"/>
</dbReference>
<evidence type="ECO:0000259" key="9">
    <source>
        <dbReference type="PROSITE" id="PS50109"/>
    </source>
</evidence>
<accession>A0A8K0SR12</accession>
<dbReference type="CDD" id="cd00082">
    <property type="entry name" value="HisKA"/>
    <property type="match status" value="1"/>
</dbReference>
<dbReference type="OrthoDB" id="303614at2759"/>
<feature type="chain" id="PRO_5035449841" description="histidine kinase" evidence="8">
    <location>
        <begin position="29"/>
        <end position="1222"/>
    </location>
</feature>
<dbReference type="SMART" id="SM00387">
    <property type="entry name" value="HATPase_c"/>
    <property type="match status" value="1"/>
</dbReference>